<gene>
    <name evidence="5" type="ORF">CTAYLR_007440</name>
</gene>
<feature type="compositionally biased region" description="Low complexity" evidence="3">
    <location>
        <begin position="650"/>
        <end position="664"/>
    </location>
</feature>
<dbReference type="InterPro" id="IPR016024">
    <property type="entry name" value="ARM-type_fold"/>
</dbReference>
<dbReference type="SMART" id="SM01349">
    <property type="entry name" value="TOG"/>
    <property type="match status" value="1"/>
</dbReference>
<evidence type="ECO:0000313" key="5">
    <source>
        <dbReference type="EMBL" id="KAJ8600671.1"/>
    </source>
</evidence>
<dbReference type="EMBL" id="JAQMWT010000484">
    <property type="protein sequence ID" value="KAJ8600671.1"/>
    <property type="molecule type" value="Genomic_DNA"/>
</dbReference>
<accession>A0AAD7U998</accession>
<feature type="repeat" description="HEAT" evidence="2">
    <location>
        <begin position="1659"/>
        <end position="1697"/>
    </location>
</feature>
<keyword evidence="1" id="KW-0677">Repeat</keyword>
<feature type="domain" description="TOG" evidence="4">
    <location>
        <begin position="1488"/>
        <end position="1718"/>
    </location>
</feature>
<keyword evidence="6" id="KW-1185">Reference proteome</keyword>
<feature type="region of interest" description="Disordered" evidence="3">
    <location>
        <begin position="650"/>
        <end position="669"/>
    </location>
</feature>
<sequence>MEELARSVVEGRVAFERAVDVNVRGGDAVARRERFARLVLAELEEGRSSCRAASAATAACVALCVLQDAKSGEATRLARQFVQLAEAATRGPATDAKKMSRRAIGLLRARPQAKEAVLRAAEQNGSATVAPALVGAVELFVDRWLSRTDNNIEGVVVAVHDALKPMLGVLTETSGGKRRRPVARTSQWVESVAMGREGALRQATPALGRSLKRSPASASRVSSLVAAAGGCAPEDAASLAAAAVASTGNTLSVFEALSKFGEAAVAAAVGAIKDARWPGLAASLGALATDDASVETAEKAVGCLLKNDEAALEALCAWAPRLDPSSSLAVDVAALATKELETTKKLGPALRLVASVVEPWAALFKPADLDVAMTKARRKATMSSATVESRRDHGLCLYALAVLADGKLDWTKDEALAFDDADDDDLALVAACGLARLTKLKNCPVVARRRAWACVATAAGSAAPRVKRAAERAVDAISSSSGLVCFYQALWTLLGDRTKPLNYAEALRNCSKGTNLAAKAEREYAALVCHHPRTTRAAAACQSLWHRVVVHRAQRQAPSSDNNGEPLVDALTSGNRDQIEAAALSLEVLFHTAHYLGATNYRPKAAALEALASHLEATRKLAAEDLKAYLGRIQKEEDAPGLFLKPTTISKAASSGSKGKNAAGLKKKKDDTSMLLQAAGLSSSNNNNKSKTKQQAAPPKPQQEKHESSSSSFEAVVAAAAARVAAKAAKAKSLLRAAERAASLAPDACTEVWPGFLSSIAETAVATAVDLDAALETSEFDDLATGTCAELYRAAARPRAPRHPRQTGRAVALAFAPANTRKVQWSADDEVAVAAAVEDVAANLKGVKSLTPLARLGSRVACAALEHSAAARSRRPKAAVEALGTMSHVLGIKARAAALKALVVTSARSGDDKEPAAVILSLCCNAPETDAHVLVPPLLGVEKGAVAPLGVFDAKARVRCGVLAACLILVSRCGAVLDVDQMVCVWIASFFRAEDDAAAAAAADEIPDGANLMDELSDVFADSRDLLPRDVFGCRGVTKGSGATVDAKARMLARAAWARMLEDGHHRSSKEEDDDAGVVVWIDDNFKAPIASVTRVALVENDDPDADDEYERVRSAARRALASLASSRSSSEKDNAATITAHLREDFDAHAPDQANKLTKQKAVVADDADPEAYLSRPPDYDPVAEAREMRALRDAEQRKVTTDARRRERVAKTLAECVRRIGRAPADLLGWARARLGDPDADARQAVLDVGAAIVDADVDAALDTLFALSQKSEEKNSTIRLGVTALLGRAAKSLGEGDGRVADVADQLISALTSAASDAPVVDKKNNNTKKMERTEPSSSHQVRPQRKANATTTTTTTTKTASRDLMSNKATPMTGAAAITGMVGAAPGTGKKMSMMNVKAAQAKRQATVLRASLTESTKRKASAAELQRRQAEGILSEASSSAPVAGVRSYEALAAADEAAQRSIADGLVPVAKSLKKQGERGGELVDRLAGLCFGGGLEGSALRRKGAARGLAAAVKGLGITALKQRGVVGKIEAALDEASSIDDKHGGLVAVECLAERLGVLFEPYEIALLPSLLRCFGDGTELVREAAKSAARKVFEGLSAHGVKLALPTVLEAAAGGEHGATHWRPRVAAIGMLGTAAHCAPKQLGAVLPKAVPALASALGDTHPKVREAAKDALADVGSVAKNPEIKTLRAELLEALSDPAHATRGALDALLAREFAHTLDAPSVALVAPIIQRGLRDRLAETKRRAAVVLGNLAAMSSAAADTVGPHLASLQPLLEAAAVADAHPDVRFSAAMALAQVVGSLGIGRVPFAVERLCNAALARRASSPEIGDIIAVKSTGDGGSDGGLLAGAASGSSERAGAAQALAAVLRELGDAAIAETLTREVIPISRHASAAGREGALWVVRYATRDEQFDSSLVPEALAAVLEGLADDADPVRETALVAGKQLVRAHGETELPVLLPSLEGRLLAPTWRIRAAAATLIGELLYVVGDAKPVGFSERDAEADDALGDEATAAAIERAVGKAAWRNTLASLYIARLDAVAAVRAAALDVWKTVVPNTPRALREILATLVKRLVSMLAPDDAARGGTAAADTGRRRRQAAKAARRASKADEAARSSSDDEESDSEDDLGDDATAEGQWVASRTAERQRVASRTLGDVVKKIGDRVIPELIPLLRESFDAGDEATRVGVCLGLAEVAAAASKQQALEHLDALAPAIESALLRPHGEGGFSEIVISHAAVAFHELHGTVGSAALEAIVPKILARLEDDDEEAAIVAAREISRRRARELLAVVVPKLLATRPLSANRARAASAIADVAGALLGPYVGSVARAVIADLSDDSNSAADLLVACAADVAANAAVSGDASSVVNQLASPFASSHLARCAATVVAAFFANLEPRLARREDRRAPINEAAPRLLKELVVLLADPDPAVRAPAVSAIAAYSTSTPVDLQVDHLEFLRVALSSTSSDARLRLKREVPVPAISEDPAALAALLPPYLHALLHGTPEKRESAASGIAELVDLATETSLKKHAVKIAGPLIRVVGDRFSAEVRAAILNALAALLRKSPLLLKAFVPQLQASFSKSLRDPASRPVRLRALAGLKLLVPLSPRLDPLVGDLVSHARPDDDPDVALSMLHGLAAVFANLASGKTIGDDATSRATRLADSLSDHDLPALADAASALKAAIESRRFP</sequence>
<dbReference type="InterPro" id="IPR021133">
    <property type="entry name" value="HEAT_type_2"/>
</dbReference>
<feature type="compositionally biased region" description="Basic and acidic residues" evidence="3">
    <location>
        <begin position="2116"/>
        <end position="2126"/>
    </location>
</feature>
<feature type="compositionally biased region" description="Basic and acidic residues" evidence="3">
    <location>
        <begin position="1323"/>
        <end position="1338"/>
    </location>
</feature>
<comment type="caution">
    <text evidence="5">The sequence shown here is derived from an EMBL/GenBank/DDBJ whole genome shotgun (WGS) entry which is preliminary data.</text>
</comment>
<feature type="region of interest" description="Disordered" evidence="3">
    <location>
        <begin position="1321"/>
        <end position="1362"/>
    </location>
</feature>
<proteinExistence type="predicted"/>
<evidence type="ECO:0000256" key="1">
    <source>
        <dbReference type="ARBA" id="ARBA00022737"/>
    </source>
</evidence>
<feature type="compositionally biased region" description="Acidic residues" evidence="3">
    <location>
        <begin position="2127"/>
        <end position="2142"/>
    </location>
</feature>
<dbReference type="Gene3D" id="1.25.10.10">
    <property type="entry name" value="Leucine-rich Repeat Variant"/>
    <property type="match status" value="5"/>
</dbReference>
<dbReference type="GO" id="GO:0005829">
    <property type="term" value="C:cytosol"/>
    <property type="evidence" value="ECO:0007669"/>
    <property type="project" value="TreeGrafter"/>
</dbReference>
<name>A0AAD7U998_9STRA</name>
<dbReference type="InterPro" id="IPR057546">
    <property type="entry name" value="HEAT_GCN1"/>
</dbReference>
<feature type="region of interest" description="Disordered" evidence="3">
    <location>
        <begin position="680"/>
        <end position="711"/>
    </location>
</feature>
<dbReference type="PANTHER" id="PTHR23346:SF7">
    <property type="entry name" value="STALLED RIBOSOME SENSOR GCN1"/>
    <property type="match status" value="1"/>
</dbReference>
<organism evidence="5 6">
    <name type="scientific">Chrysophaeum taylorii</name>
    <dbReference type="NCBI Taxonomy" id="2483200"/>
    <lineage>
        <taxon>Eukaryota</taxon>
        <taxon>Sar</taxon>
        <taxon>Stramenopiles</taxon>
        <taxon>Ochrophyta</taxon>
        <taxon>Pelagophyceae</taxon>
        <taxon>Pelagomonadales</taxon>
        <taxon>Pelagomonadaceae</taxon>
        <taxon>Chrysophaeum</taxon>
    </lineage>
</organism>
<dbReference type="SUPFAM" id="SSF48371">
    <property type="entry name" value="ARM repeat"/>
    <property type="match status" value="3"/>
</dbReference>
<dbReference type="Pfam" id="PF23271">
    <property type="entry name" value="HEAT_GCN1"/>
    <property type="match status" value="1"/>
</dbReference>
<evidence type="ECO:0000256" key="2">
    <source>
        <dbReference type="PROSITE-ProRule" id="PRU00103"/>
    </source>
</evidence>
<dbReference type="Pfam" id="PF24984">
    <property type="entry name" value="HEAT_EF3_GNC1"/>
    <property type="match status" value="1"/>
</dbReference>
<feature type="compositionally biased region" description="Basic residues" evidence="3">
    <location>
        <begin position="2103"/>
        <end position="2115"/>
    </location>
</feature>
<dbReference type="Pfam" id="PF24987">
    <property type="entry name" value="HEAT_EF3_N"/>
    <property type="match status" value="1"/>
</dbReference>
<protein>
    <recommendedName>
        <fullName evidence="4">TOG domain-containing protein</fullName>
    </recommendedName>
</protein>
<dbReference type="InterPro" id="IPR011989">
    <property type="entry name" value="ARM-like"/>
</dbReference>
<dbReference type="PROSITE" id="PS50077">
    <property type="entry name" value="HEAT_REPEAT"/>
    <property type="match status" value="1"/>
</dbReference>
<dbReference type="GO" id="GO:0034198">
    <property type="term" value="P:cellular response to amino acid starvation"/>
    <property type="evidence" value="ECO:0007669"/>
    <property type="project" value="TreeGrafter"/>
</dbReference>
<dbReference type="Proteomes" id="UP001230188">
    <property type="component" value="Unassembled WGS sequence"/>
</dbReference>
<evidence type="ECO:0000313" key="6">
    <source>
        <dbReference type="Proteomes" id="UP001230188"/>
    </source>
</evidence>
<evidence type="ECO:0000259" key="4">
    <source>
        <dbReference type="SMART" id="SM01349"/>
    </source>
</evidence>
<dbReference type="GO" id="GO:0006417">
    <property type="term" value="P:regulation of translation"/>
    <property type="evidence" value="ECO:0007669"/>
    <property type="project" value="TreeGrafter"/>
</dbReference>
<evidence type="ECO:0000256" key="3">
    <source>
        <dbReference type="SAM" id="MobiDB-lite"/>
    </source>
</evidence>
<dbReference type="InterPro" id="IPR034085">
    <property type="entry name" value="TOG"/>
</dbReference>
<dbReference type="GO" id="GO:0019887">
    <property type="term" value="F:protein kinase regulator activity"/>
    <property type="evidence" value="ECO:0007669"/>
    <property type="project" value="TreeGrafter"/>
</dbReference>
<feature type="compositionally biased region" description="Low complexity" evidence="3">
    <location>
        <begin position="680"/>
        <end position="697"/>
    </location>
</feature>
<feature type="region of interest" description="Disordered" evidence="3">
    <location>
        <begin position="2092"/>
        <end position="2154"/>
    </location>
</feature>
<dbReference type="PANTHER" id="PTHR23346">
    <property type="entry name" value="TRANSLATIONAL ACTIVATOR GCN1-RELATED"/>
    <property type="match status" value="1"/>
</dbReference>
<reference evidence="5" key="1">
    <citation type="submission" date="2023-01" db="EMBL/GenBank/DDBJ databases">
        <title>Metagenome sequencing of chrysophaentin producing Chrysophaeum taylorii.</title>
        <authorList>
            <person name="Davison J."/>
            <person name="Bewley C."/>
        </authorList>
    </citation>
    <scope>NUCLEOTIDE SEQUENCE</scope>
    <source>
        <strain evidence="5">NIES-1699</strain>
    </source>
</reference>